<evidence type="ECO:0000256" key="2">
    <source>
        <dbReference type="SAM" id="SignalP"/>
    </source>
</evidence>
<organism evidence="3 4">
    <name type="scientific">Nannocystis punicea</name>
    <dbReference type="NCBI Taxonomy" id="2995304"/>
    <lineage>
        <taxon>Bacteria</taxon>
        <taxon>Pseudomonadati</taxon>
        <taxon>Myxococcota</taxon>
        <taxon>Polyangia</taxon>
        <taxon>Nannocystales</taxon>
        <taxon>Nannocystaceae</taxon>
        <taxon>Nannocystis</taxon>
    </lineage>
</organism>
<proteinExistence type="predicted"/>
<protein>
    <submittedName>
        <fullName evidence="3">Uncharacterized protein</fullName>
    </submittedName>
</protein>
<accession>A0ABY7GZV7</accession>
<feature type="region of interest" description="Disordered" evidence="1">
    <location>
        <begin position="26"/>
        <end position="100"/>
    </location>
</feature>
<gene>
    <name evidence="3" type="ORF">O0S08_40150</name>
</gene>
<keyword evidence="2" id="KW-0732">Signal</keyword>
<feature type="signal peptide" evidence="2">
    <location>
        <begin position="1"/>
        <end position="27"/>
    </location>
</feature>
<name>A0ABY7GZV7_9BACT</name>
<dbReference type="Proteomes" id="UP001164459">
    <property type="component" value="Chromosome"/>
</dbReference>
<evidence type="ECO:0000256" key="1">
    <source>
        <dbReference type="SAM" id="MobiDB-lite"/>
    </source>
</evidence>
<feature type="compositionally biased region" description="Low complexity" evidence="1">
    <location>
        <begin position="26"/>
        <end position="90"/>
    </location>
</feature>
<reference evidence="3" key="1">
    <citation type="submission" date="2022-11" db="EMBL/GenBank/DDBJ databases">
        <title>Minimal conservation of predation-associated metabolite biosynthetic gene clusters underscores biosynthetic potential of Myxococcota including descriptions for ten novel species: Archangium lansinium sp. nov., Myxococcus landrumus sp. nov., Nannocystis bai.</title>
        <authorList>
            <person name="Ahearne A."/>
            <person name="Stevens C."/>
            <person name="Dowd S."/>
        </authorList>
    </citation>
    <scope>NUCLEOTIDE SEQUENCE</scope>
    <source>
        <strain evidence="3">Fl3</strain>
    </source>
</reference>
<sequence length="270" mass="27686">MHLRWIELSSPLIALACLLPACVPQKADTGSTGEQTTTTSDTSGPAASTEAPGSESEGASTTTSAVPSTSVATSPEETTSATSGPLTTTADSQSSTSGGLQHAVCEVPFPEPAPPLPPINFAPDATPRFDDWTDLDCAGLGATACGRPEDPPCNGLCLRGTEDGPGVCTSADIDIWCDGEGEAIGYAEGSCWACSPSEVRALACCEFPDGYDCRHWPYPSDGPPGSICARHEDCEAGLVCGAHRGEGYGICQCPGLDPEDVAPPQSCFQQ</sequence>
<dbReference type="EMBL" id="CP114040">
    <property type="protein sequence ID" value="WAS92432.1"/>
    <property type="molecule type" value="Genomic_DNA"/>
</dbReference>
<keyword evidence="4" id="KW-1185">Reference proteome</keyword>
<dbReference type="RefSeq" id="WP_269034780.1">
    <property type="nucleotide sequence ID" value="NZ_CP114040.1"/>
</dbReference>
<feature type="chain" id="PRO_5045779752" evidence="2">
    <location>
        <begin position="28"/>
        <end position="270"/>
    </location>
</feature>
<evidence type="ECO:0000313" key="3">
    <source>
        <dbReference type="EMBL" id="WAS92432.1"/>
    </source>
</evidence>
<evidence type="ECO:0000313" key="4">
    <source>
        <dbReference type="Proteomes" id="UP001164459"/>
    </source>
</evidence>